<evidence type="ECO:0000256" key="1">
    <source>
        <dbReference type="SAM" id="Phobius"/>
    </source>
</evidence>
<reference evidence="3" key="1">
    <citation type="submission" date="2019-02" db="EMBL/GenBank/DDBJ databases">
        <title>Isolation and identification of novel species under the genus Muribaculum.</title>
        <authorList>
            <person name="Miyake S."/>
            <person name="Ding Y."/>
            <person name="Low A."/>
            <person name="Soh M."/>
            <person name="Seedorf H."/>
        </authorList>
    </citation>
    <scope>NUCLEOTIDE SEQUENCE [LARGE SCALE GENOMIC DNA]</scope>
    <source>
        <strain evidence="3">H5</strain>
    </source>
</reference>
<keyword evidence="1" id="KW-0812">Transmembrane</keyword>
<keyword evidence="1" id="KW-0472">Membrane</keyword>
<organism evidence="2 3">
    <name type="scientific">Duncaniella dubosii</name>
    <dbReference type="NCBI Taxonomy" id="2518971"/>
    <lineage>
        <taxon>Bacteria</taxon>
        <taxon>Pseudomonadati</taxon>
        <taxon>Bacteroidota</taxon>
        <taxon>Bacteroidia</taxon>
        <taxon>Bacteroidales</taxon>
        <taxon>Muribaculaceae</taxon>
        <taxon>Duncaniella</taxon>
    </lineage>
</organism>
<feature type="transmembrane region" description="Helical" evidence="1">
    <location>
        <begin position="12"/>
        <end position="29"/>
    </location>
</feature>
<evidence type="ECO:0000313" key="2">
    <source>
        <dbReference type="EMBL" id="QCD43186.1"/>
    </source>
</evidence>
<dbReference type="EMBL" id="CP039396">
    <property type="protein sequence ID" value="QCD43186.1"/>
    <property type="molecule type" value="Genomic_DNA"/>
</dbReference>
<dbReference type="AlphaFoldDB" id="A0A4P7W579"/>
<accession>A0A4P7W579</accession>
<dbReference type="KEGG" id="ddb:E7747_13400"/>
<keyword evidence="3" id="KW-1185">Reference proteome</keyword>
<dbReference type="RefSeq" id="WP_136416499.1">
    <property type="nucleotide sequence ID" value="NZ_CBFGAE010000007.1"/>
</dbReference>
<name>A0A4P7W579_9BACT</name>
<dbReference type="Proteomes" id="UP000297149">
    <property type="component" value="Chromosome"/>
</dbReference>
<protein>
    <submittedName>
        <fullName evidence="2">Uncharacterized protein</fullName>
    </submittedName>
</protein>
<keyword evidence="1" id="KW-1133">Transmembrane helix</keyword>
<proteinExistence type="predicted"/>
<gene>
    <name evidence="2" type="ORF">E7747_13400</name>
</gene>
<sequence>MASVNEIKQAPSIATHYISVLFFGIIFRMPMNKNFTPESTFTHVIAETKQRPKKITLAKIRQFARAYTFAPVEIPALGNIVAN</sequence>
<evidence type="ECO:0000313" key="3">
    <source>
        <dbReference type="Proteomes" id="UP000297149"/>
    </source>
</evidence>